<protein>
    <submittedName>
        <fullName evidence="1">Uncharacterized protein</fullName>
    </submittedName>
</protein>
<evidence type="ECO:0000313" key="1">
    <source>
        <dbReference type="EMBL" id="TNN30527.1"/>
    </source>
</evidence>
<sequence>MQPSQADTMKHEPSVWGRLQRRSLSTCVCTLASRAVLIHTVNTRRCGPDRSGPSAHLGAVQADDAVDVARAVVEVGDGDGVLAGGQPVLLGVGVDLEDVGPGAVDGLLPEGHEEEVVNLFVPQHQRLARPTAGAAAPIAHGHLHKARRHPSGHTCFPLLSGSALSQ</sequence>
<proteinExistence type="predicted"/>
<reference evidence="1 2" key="1">
    <citation type="submission" date="2019-03" db="EMBL/GenBank/DDBJ databases">
        <title>First draft genome of Liparis tanakae, snailfish: a comprehensive survey of snailfish specific genes.</title>
        <authorList>
            <person name="Kim W."/>
            <person name="Song I."/>
            <person name="Jeong J.-H."/>
            <person name="Kim D."/>
            <person name="Kim S."/>
            <person name="Ryu S."/>
            <person name="Song J.Y."/>
            <person name="Lee S.K."/>
        </authorList>
    </citation>
    <scope>NUCLEOTIDE SEQUENCE [LARGE SCALE GENOMIC DNA]</scope>
    <source>
        <tissue evidence="1">Muscle</tissue>
    </source>
</reference>
<comment type="caution">
    <text evidence="1">The sequence shown here is derived from an EMBL/GenBank/DDBJ whole genome shotgun (WGS) entry which is preliminary data.</text>
</comment>
<organism evidence="1 2">
    <name type="scientific">Liparis tanakae</name>
    <name type="common">Tanaka's snailfish</name>
    <dbReference type="NCBI Taxonomy" id="230148"/>
    <lineage>
        <taxon>Eukaryota</taxon>
        <taxon>Metazoa</taxon>
        <taxon>Chordata</taxon>
        <taxon>Craniata</taxon>
        <taxon>Vertebrata</taxon>
        <taxon>Euteleostomi</taxon>
        <taxon>Actinopterygii</taxon>
        <taxon>Neopterygii</taxon>
        <taxon>Teleostei</taxon>
        <taxon>Neoteleostei</taxon>
        <taxon>Acanthomorphata</taxon>
        <taxon>Eupercaria</taxon>
        <taxon>Perciformes</taxon>
        <taxon>Cottioidei</taxon>
        <taxon>Cottales</taxon>
        <taxon>Liparidae</taxon>
        <taxon>Liparis</taxon>
    </lineage>
</organism>
<accession>A0A4Z2ENL3</accession>
<dbReference type="Proteomes" id="UP000314294">
    <property type="component" value="Unassembled WGS sequence"/>
</dbReference>
<dbReference type="EMBL" id="SRLO01004395">
    <property type="protein sequence ID" value="TNN30527.1"/>
    <property type="molecule type" value="Genomic_DNA"/>
</dbReference>
<name>A0A4Z2ENL3_9TELE</name>
<evidence type="ECO:0000313" key="2">
    <source>
        <dbReference type="Proteomes" id="UP000314294"/>
    </source>
</evidence>
<dbReference type="AlphaFoldDB" id="A0A4Z2ENL3"/>
<gene>
    <name evidence="1" type="ORF">EYF80_059322</name>
</gene>
<keyword evidence="2" id="KW-1185">Reference proteome</keyword>